<dbReference type="Gene3D" id="3.30.390.80">
    <property type="entry name" value="DNA repair protein Rad52/59/22"/>
    <property type="match status" value="1"/>
</dbReference>
<evidence type="ECO:0000256" key="2">
    <source>
        <dbReference type="ARBA" id="ARBA00022763"/>
    </source>
</evidence>
<proteinExistence type="inferred from homology"/>
<feature type="compositionally biased region" description="Polar residues" evidence="5">
    <location>
        <begin position="485"/>
        <end position="496"/>
    </location>
</feature>
<dbReference type="InterPro" id="IPR041247">
    <property type="entry name" value="Rad52_fam"/>
</dbReference>
<dbReference type="NCBIfam" id="TIGR00607">
    <property type="entry name" value="rad52"/>
    <property type="match status" value="1"/>
</dbReference>
<keyword evidence="2" id="KW-0227">DNA damage</keyword>
<dbReference type="InterPro" id="IPR042525">
    <property type="entry name" value="Rad52_Rad59_Rad22_sf"/>
</dbReference>
<dbReference type="GO" id="GO:0003697">
    <property type="term" value="F:single-stranded DNA binding"/>
    <property type="evidence" value="ECO:0007669"/>
    <property type="project" value="UniProtKB-ARBA"/>
</dbReference>
<dbReference type="GO" id="GO:0000730">
    <property type="term" value="P:DNA recombinase assembly"/>
    <property type="evidence" value="ECO:0007669"/>
    <property type="project" value="InterPro"/>
</dbReference>
<protein>
    <recommendedName>
        <fullName evidence="8">Recombination protein Rad52</fullName>
    </recommendedName>
</protein>
<comment type="similarity">
    <text evidence="1">Belongs to the RAD52 family.</text>
</comment>
<feature type="compositionally biased region" description="Polar residues" evidence="5">
    <location>
        <begin position="460"/>
        <end position="477"/>
    </location>
</feature>
<dbReference type="PANTHER" id="PTHR12132">
    <property type="entry name" value="DNA REPAIR AND RECOMBINATION PROTEIN RAD52, RAD59"/>
    <property type="match status" value="1"/>
</dbReference>
<feature type="compositionally biased region" description="Pro residues" evidence="5">
    <location>
        <begin position="220"/>
        <end position="231"/>
    </location>
</feature>
<evidence type="ECO:0000313" key="7">
    <source>
        <dbReference type="Proteomes" id="UP000076722"/>
    </source>
</evidence>
<name>A0A164ZXG0_9AGAM</name>
<feature type="compositionally biased region" description="Basic and acidic residues" evidence="5">
    <location>
        <begin position="237"/>
        <end position="246"/>
    </location>
</feature>
<evidence type="ECO:0000256" key="4">
    <source>
        <dbReference type="ARBA" id="ARBA00023204"/>
    </source>
</evidence>
<dbReference type="GO" id="GO:0006312">
    <property type="term" value="P:mitotic recombination"/>
    <property type="evidence" value="ECO:0007669"/>
    <property type="project" value="TreeGrafter"/>
</dbReference>
<dbReference type="Proteomes" id="UP000076722">
    <property type="component" value="Unassembled WGS sequence"/>
</dbReference>
<evidence type="ECO:0000256" key="3">
    <source>
        <dbReference type="ARBA" id="ARBA00023172"/>
    </source>
</evidence>
<accession>A0A164ZXG0</accession>
<keyword evidence="3" id="KW-0233">DNA recombination</keyword>
<dbReference type="OrthoDB" id="206565at2759"/>
<feature type="region of interest" description="Disordered" evidence="5">
    <location>
        <begin position="192"/>
        <end position="560"/>
    </location>
</feature>
<feature type="compositionally biased region" description="Low complexity" evidence="5">
    <location>
        <begin position="205"/>
        <end position="219"/>
    </location>
</feature>
<keyword evidence="4" id="KW-0234">DNA repair</keyword>
<gene>
    <name evidence="6" type="ORF">SISNIDRAFT_448364</name>
</gene>
<evidence type="ECO:0000256" key="5">
    <source>
        <dbReference type="SAM" id="MobiDB-lite"/>
    </source>
</evidence>
<dbReference type="Pfam" id="PF04098">
    <property type="entry name" value="Rad52_Rad22"/>
    <property type="match status" value="1"/>
</dbReference>
<feature type="compositionally biased region" description="Polar residues" evidence="5">
    <location>
        <begin position="404"/>
        <end position="426"/>
    </location>
</feature>
<reference evidence="6 7" key="1">
    <citation type="journal article" date="2016" name="Mol. Biol. Evol.">
        <title>Comparative Genomics of Early-Diverging Mushroom-Forming Fungi Provides Insights into the Origins of Lignocellulose Decay Capabilities.</title>
        <authorList>
            <person name="Nagy L.G."/>
            <person name="Riley R."/>
            <person name="Tritt A."/>
            <person name="Adam C."/>
            <person name="Daum C."/>
            <person name="Floudas D."/>
            <person name="Sun H."/>
            <person name="Yadav J.S."/>
            <person name="Pangilinan J."/>
            <person name="Larsson K.H."/>
            <person name="Matsuura K."/>
            <person name="Barry K."/>
            <person name="Labutti K."/>
            <person name="Kuo R."/>
            <person name="Ohm R.A."/>
            <person name="Bhattacharya S.S."/>
            <person name="Shirouzu T."/>
            <person name="Yoshinaga Y."/>
            <person name="Martin F.M."/>
            <person name="Grigoriev I.V."/>
            <person name="Hibbett D.S."/>
        </authorList>
    </citation>
    <scope>NUCLEOTIDE SEQUENCE [LARGE SCALE GENOMIC DNA]</scope>
    <source>
        <strain evidence="6 7">HHB9708</strain>
    </source>
</reference>
<dbReference type="GO" id="GO:0045002">
    <property type="term" value="P:double-strand break repair via single-strand annealing"/>
    <property type="evidence" value="ECO:0007669"/>
    <property type="project" value="InterPro"/>
</dbReference>
<dbReference type="AlphaFoldDB" id="A0A164ZXG0"/>
<sequence length="560" mass="60506">MHGVPSTYMPSQLYAFGTPQPVKSEYMEPTISVESATKIATLQAKLDMKLGPEYISTRPGPGGGPKLSYVEGWKVINLANEVFGFNGWSSTVVNLSVDFIDGTEETKRYSVGVSAIVRVTLRDGVFHEDVGYGLLENSKSKGAALDKCRKEAITDALKRTLRTFGNVLGNCLYDKNYASEIAKVKVQPIKLDKSRLHRHPDYDDTSTAQASTSSNTSHSAPPPQQQQPPPKQNISHPKVERPEPAPHHPQNQAPTAPKSNASNPNPNPRPSAAPPAYTSRPTPPKSNPIPLAPVPQAVKAEPATSPHVGKMSVHQPDRQPPSDDNAYFHSDDDKFMAQCDFADETVPDDDLGRPIHDDLDETLVDDSSARLPSGQSPLQAHNSRTSGLSTSPVQMKASSHPVAPSSNVAASNTGFQRSSSMRNENLSRAQQGPQRQYQQSSRREMTIALIEAGQRPLQALDNNTTTRQHTSPPNQGWQKPPSKQFHAQAQPQHSTGTGQGPLGNAVSSLKRDAGAMQSGGQGQGPQRPAEITPPWVQPGPMNNVGPQVGGDGRDSKRPRR</sequence>
<evidence type="ECO:0008006" key="8">
    <source>
        <dbReference type="Google" id="ProtNLM"/>
    </source>
</evidence>
<keyword evidence="7" id="KW-1185">Reference proteome</keyword>
<dbReference type="InterPro" id="IPR007232">
    <property type="entry name" value="Rad52_Rad59_Rad22"/>
</dbReference>
<feature type="compositionally biased region" description="Low complexity" evidence="5">
    <location>
        <begin position="427"/>
        <end position="440"/>
    </location>
</feature>
<dbReference type="InterPro" id="IPR004585">
    <property type="entry name" value="DNA_recomb/repair_Rad52"/>
</dbReference>
<evidence type="ECO:0000313" key="6">
    <source>
        <dbReference type="EMBL" id="KZS98197.1"/>
    </source>
</evidence>
<feature type="compositionally biased region" description="Pro residues" evidence="5">
    <location>
        <begin position="281"/>
        <end position="293"/>
    </location>
</feature>
<feature type="compositionally biased region" description="Low complexity" evidence="5">
    <location>
        <begin position="253"/>
        <end position="264"/>
    </location>
</feature>
<feature type="compositionally biased region" description="Basic and acidic residues" evidence="5">
    <location>
        <begin position="551"/>
        <end position="560"/>
    </location>
</feature>
<dbReference type="EMBL" id="KV419395">
    <property type="protein sequence ID" value="KZS98197.1"/>
    <property type="molecule type" value="Genomic_DNA"/>
</dbReference>
<dbReference type="SUPFAM" id="SSF54768">
    <property type="entry name" value="dsRNA-binding domain-like"/>
    <property type="match status" value="1"/>
</dbReference>
<organism evidence="6 7">
    <name type="scientific">Sistotremastrum niveocremeum HHB9708</name>
    <dbReference type="NCBI Taxonomy" id="1314777"/>
    <lineage>
        <taxon>Eukaryota</taxon>
        <taxon>Fungi</taxon>
        <taxon>Dikarya</taxon>
        <taxon>Basidiomycota</taxon>
        <taxon>Agaricomycotina</taxon>
        <taxon>Agaricomycetes</taxon>
        <taxon>Sistotremastrales</taxon>
        <taxon>Sistotremastraceae</taxon>
        <taxon>Sertulicium</taxon>
        <taxon>Sertulicium niveocremeum</taxon>
    </lineage>
</organism>
<dbReference type="PANTHER" id="PTHR12132:SF1">
    <property type="entry name" value="DNA REPAIR PROTEIN RAD52 HOMOLOG"/>
    <property type="match status" value="1"/>
</dbReference>
<feature type="compositionally biased region" description="Basic and acidic residues" evidence="5">
    <location>
        <begin position="192"/>
        <end position="202"/>
    </location>
</feature>
<dbReference type="STRING" id="1314777.A0A164ZXG0"/>
<feature type="compositionally biased region" description="Polar residues" evidence="5">
    <location>
        <begin position="373"/>
        <end position="397"/>
    </location>
</feature>
<dbReference type="GO" id="GO:0005634">
    <property type="term" value="C:nucleus"/>
    <property type="evidence" value="ECO:0007669"/>
    <property type="project" value="InterPro"/>
</dbReference>
<dbReference type="FunFam" id="3.30.390.80:FF:000001">
    <property type="entry name" value="DNA repair protein RAD52 homolog"/>
    <property type="match status" value="1"/>
</dbReference>
<evidence type="ECO:0000256" key="1">
    <source>
        <dbReference type="ARBA" id="ARBA00006638"/>
    </source>
</evidence>